<keyword evidence="3 13" id="KW-0808">Transferase</keyword>
<dbReference type="PROSITE" id="PS00737">
    <property type="entry name" value="THIOLASE_2"/>
    <property type="match status" value="1"/>
</dbReference>
<feature type="domain" description="Thiolase N-terminal" evidence="11">
    <location>
        <begin position="5"/>
        <end position="265"/>
    </location>
</feature>
<sequence length="395" mass="42890">MSMDVYIVDFLRTAFSRSRPNEPEKDVFNSIRMDEALAKLIRESINRTGVNPKEIGDVITGCALQADENWLYAGRHPVFLADLPVEVPAMAVDRACASSMTSISIGAMEIMSGNSDIVLAGGMEHMTHVPMSNNPHVAINFKLMTDPHYAHLQMGIGYNMGLTAENLARYAKIPKEEMDQLAYRSHMLAAKSLEEGWFKGEILPLEVEYQGDRIVVDRDQSIRPDTTLEQISKLPPAFMPNGVITAGNSSPLNAGASLVMLMSEKKVKEYGLKPLAKIRSMGWAGVHPALMGMGPVPASQKALQRAGLRPEDIDYWEINEAFAVVVLYAVKQLGLDINRVNIHGGAIAIGHPLGATGARITGTLARILNEKGKNLGVATLCVGSGQGFAIVLERA</sequence>
<dbReference type="GO" id="GO:0008299">
    <property type="term" value="P:isoprenoid biosynthetic process"/>
    <property type="evidence" value="ECO:0007669"/>
    <property type="project" value="UniProtKB-KW"/>
</dbReference>
<dbReference type="Pfam" id="PF02803">
    <property type="entry name" value="Thiolase_C"/>
    <property type="match status" value="1"/>
</dbReference>
<dbReference type="EMBL" id="BMNL01000004">
    <property type="protein sequence ID" value="GGP22316.1"/>
    <property type="molecule type" value="Genomic_DNA"/>
</dbReference>
<dbReference type="SUPFAM" id="SSF53901">
    <property type="entry name" value="Thiolase-like"/>
    <property type="match status" value="2"/>
</dbReference>
<dbReference type="InterPro" id="IPR050215">
    <property type="entry name" value="Thiolase-like_sf_Thiolase"/>
</dbReference>
<dbReference type="OrthoDB" id="25212at2157"/>
<keyword evidence="14" id="KW-1185">Reference proteome</keyword>
<keyword evidence="6" id="KW-0443">Lipid metabolism</keyword>
<dbReference type="PROSITE" id="PS00099">
    <property type="entry name" value="THIOLASE_3"/>
    <property type="match status" value="1"/>
</dbReference>
<dbReference type="NCBIfam" id="TIGR01930">
    <property type="entry name" value="AcCoA-C-Actrans"/>
    <property type="match status" value="1"/>
</dbReference>
<evidence type="ECO:0000256" key="6">
    <source>
        <dbReference type="ARBA" id="ARBA00023098"/>
    </source>
</evidence>
<dbReference type="AlphaFoldDB" id="A0A830GYA1"/>
<dbReference type="InterPro" id="IPR020617">
    <property type="entry name" value="Thiolase_C"/>
</dbReference>
<evidence type="ECO:0000256" key="5">
    <source>
        <dbReference type="ARBA" id="ARBA00022946"/>
    </source>
</evidence>
<accession>A0A830GYA1</accession>
<keyword evidence="5" id="KW-0809">Transit peptide</keyword>
<dbReference type="CDD" id="cd00751">
    <property type="entry name" value="thiolase"/>
    <property type="match status" value="1"/>
</dbReference>
<dbReference type="GO" id="GO:0003988">
    <property type="term" value="F:acetyl-CoA C-acyltransferase activity"/>
    <property type="evidence" value="ECO:0007669"/>
    <property type="project" value="UniProtKB-EC"/>
</dbReference>
<proteinExistence type="inferred from homology"/>
<evidence type="ECO:0000256" key="3">
    <source>
        <dbReference type="ARBA" id="ARBA00022679"/>
    </source>
</evidence>
<dbReference type="GO" id="GO:0010124">
    <property type="term" value="P:phenylacetate catabolic process"/>
    <property type="evidence" value="ECO:0007669"/>
    <property type="project" value="TreeGrafter"/>
</dbReference>
<dbReference type="Proteomes" id="UP000610960">
    <property type="component" value="Unassembled WGS sequence"/>
</dbReference>
<evidence type="ECO:0000313" key="14">
    <source>
        <dbReference type="Proteomes" id="UP000610960"/>
    </source>
</evidence>
<dbReference type="PANTHER" id="PTHR43853">
    <property type="entry name" value="3-KETOACYL-COA THIOLASE, PEROXISOMAL"/>
    <property type="match status" value="1"/>
</dbReference>
<comment type="subcellular location">
    <subcellularLocation>
        <location evidence="1">Peroxisome</location>
    </subcellularLocation>
</comment>
<evidence type="ECO:0000256" key="2">
    <source>
        <dbReference type="ARBA" id="ARBA00010982"/>
    </source>
</evidence>
<dbReference type="InterPro" id="IPR020613">
    <property type="entry name" value="Thiolase_CS"/>
</dbReference>
<gene>
    <name evidence="13" type="ORF">GCM10007981_17890</name>
</gene>
<dbReference type="RefSeq" id="WP_188597057.1">
    <property type="nucleotide sequence ID" value="NZ_BMNL01000004.1"/>
</dbReference>
<dbReference type="FunFam" id="3.40.47.10:FF:000010">
    <property type="entry name" value="Acetyl-CoA acetyltransferase (Thiolase)"/>
    <property type="match status" value="1"/>
</dbReference>
<keyword evidence="8" id="KW-0414">Isoprene biosynthesis</keyword>
<keyword evidence="9" id="KW-0012">Acyltransferase</keyword>
<organism evidence="13 14">
    <name type="scientific">Thermocladium modestius</name>
    <dbReference type="NCBI Taxonomy" id="62609"/>
    <lineage>
        <taxon>Archaea</taxon>
        <taxon>Thermoproteota</taxon>
        <taxon>Thermoprotei</taxon>
        <taxon>Thermoproteales</taxon>
        <taxon>Thermoproteaceae</taxon>
        <taxon>Thermocladium</taxon>
    </lineage>
</organism>
<evidence type="ECO:0000256" key="8">
    <source>
        <dbReference type="ARBA" id="ARBA00023229"/>
    </source>
</evidence>
<dbReference type="Gene3D" id="3.40.47.10">
    <property type="match status" value="1"/>
</dbReference>
<reference evidence="13" key="1">
    <citation type="journal article" date="2014" name="Int. J. Syst. Evol. Microbiol.">
        <title>Complete genome sequence of Corynebacterium casei LMG S-19264T (=DSM 44701T), isolated from a smear-ripened cheese.</title>
        <authorList>
            <consortium name="US DOE Joint Genome Institute (JGI-PGF)"/>
            <person name="Walter F."/>
            <person name="Albersmeier A."/>
            <person name="Kalinowski J."/>
            <person name="Ruckert C."/>
        </authorList>
    </citation>
    <scope>NUCLEOTIDE SEQUENCE</scope>
    <source>
        <strain evidence="13">JCM 10088</strain>
    </source>
</reference>
<dbReference type="NCBIfam" id="NF005033">
    <property type="entry name" value="PRK06445.1"/>
    <property type="match status" value="1"/>
</dbReference>
<evidence type="ECO:0000256" key="1">
    <source>
        <dbReference type="ARBA" id="ARBA00004275"/>
    </source>
</evidence>
<dbReference type="InterPro" id="IPR002155">
    <property type="entry name" value="Thiolase"/>
</dbReference>
<evidence type="ECO:0000256" key="10">
    <source>
        <dbReference type="ARBA" id="ARBA00024073"/>
    </source>
</evidence>
<evidence type="ECO:0000259" key="12">
    <source>
        <dbReference type="Pfam" id="PF02803"/>
    </source>
</evidence>
<comment type="caution">
    <text evidence="13">The sequence shown here is derived from an EMBL/GenBank/DDBJ whole genome shotgun (WGS) entry which is preliminary data.</text>
</comment>
<evidence type="ECO:0000256" key="9">
    <source>
        <dbReference type="ARBA" id="ARBA00023315"/>
    </source>
</evidence>
<comment type="similarity">
    <text evidence="2">Belongs to the thiolase-like superfamily. Thiolase family.</text>
</comment>
<dbReference type="EC" id="2.3.1.16" evidence="10"/>
<dbReference type="InterPro" id="IPR020616">
    <property type="entry name" value="Thiolase_N"/>
</dbReference>
<evidence type="ECO:0000259" key="11">
    <source>
        <dbReference type="Pfam" id="PF00108"/>
    </source>
</evidence>
<evidence type="ECO:0000256" key="4">
    <source>
        <dbReference type="ARBA" id="ARBA00022832"/>
    </source>
</evidence>
<feature type="domain" description="Thiolase C-terminal" evidence="12">
    <location>
        <begin position="272"/>
        <end position="394"/>
    </location>
</feature>
<keyword evidence="7" id="KW-0576">Peroxisome</keyword>
<name>A0A830GYA1_9CREN</name>
<dbReference type="PANTHER" id="PTHR43853:SF8">
    <property type="entry name" value="3-KETOACYL-COA THIOLASE, PEROXISOMAL"/>
    <property type="match status" value="1"/>
</dbReference>
<protein>
    <recommendedName>
        <fullName evidence="10">acetyl-CoA C-acyltransferase</fullName>
        <ecNumber evidence="10">2.3.1.16</ecNumber>
    </recommendedName>
</protein>
<dbReference type="InterPro" id="IPR016039">
    <property type="entry name" value="Thiolase-like"/>
</dbReference>
<dbReference type="Pfam" id="PF00108">
    <property type="entry name" value="Thiolase_N"/>
    <property type="match status" value="1"/>
</dbReference>
<dbReference type="PIRSF" id="PIRSF000429">
    <property type="entry name" value="Ac-CoA_Ac_transf"/>
    <property type="match status" value="1"/>
</dbReference>
<dbReference type="GO" id="GO:0006635">
    <property type="term" value="P:fatty acid beta-oxidation"/>
    <property type="evidence" value="ECO:0007669"/>
    <property type="project" value="TreeGrafter"/>
</dbReference>
<reference evidence="13" key="2">
    <citation type="submission" date="2020-09" db="EMBL/GenBank/DDBJ databases">
        <authorList>
            <person name="Sun Q."/>
            <person name="Ohkuma M."/>
        </authorList>
    </citation>
    <scope>NUCLEOTIDE SEQUENCE</scope>
    <source>
        <strain evidence="13">JCM 10088</strain>
    </source>
</reference>
<evidence type="ECO:0000313" key="13">
    <source>
        <dbReference type="EMBL" id="GGP22316.1"/>
    </source>
</evidence>
<dbReference type="GO" id="GO:0005737">
    <property type="term" value="C:cytoplasm"/>
    <property type="evidence" value="ECO:0007669"/>
    <property type="project" value="UniProtKB-ARBA"/>
</dbReference>
<dbReference type="InterPro" id="IPR020610">
    <property type="entry name" value="Thiolase_AS"/>
</dbReference>
<evidence type="ECO:0000256" key="7">
    <source>
        <dbReference type="ARBA" id="ARBA00023140"/>
    </source>
</evidence>
<keyword evidence="4" id="KW-0276">Fatty acid metabolism</keyword>